<gene>
    <name evidence="2" type="ORF">A2765_01685</name>
</gene>
<evidence type="ECO:0000256" key="1">
    <source>
        <dbReference type="SAM" id="MobiDB-lite"/>
    </source>
</evidence>
<dbReference type="AlphaFoldDB" id="A0A1F6DHB5"/>
<dbReference type="EMBL" id="MFLA01000001">
    <property type="protein sequence ID" value="OGG60803.1"/>
    <property type="molecule type" value="Genomic_DNA"/>
</dbReference>
<comment type="caution">
    <text evidence="2">The sequence shown here is derived from an EMBL/GenBank/DDBJ whole genome shotgun (WGS) entry which is preliminary data.</text>
</comment>
<evidence type="ECO:0000313" key="2">
    <source>
        <dbReference type="EMBL" id="OGG60803.1"/>
    </source>
</evidence>
<name>A0A1F6DHB5_9BACT</name>
<protein>
    <submittedName>
        <fullName evidence="2">Uncharacterized protein</fullName>
    </submittedName>
</protein>
<evidence type="ECO:0000313" key="3">
    <source>
        <dbReference type="Proteomes" id="UP000176377"/>
    </source>
</evidence>
<accession>A0A1F6DHB5</accession>
<sequence length="90" mass="9965">MSLVWKSSVQRKRSDMADQSRSEHLAMCKKRAIEVLSSGKPADAWASFVSDMSNHKATAEHIALGLGMQLLVAGQLSTVPKMQKFIEDFN</sequence>
<reference evidence="2 3" key="1">
    <citation type="journal article" date="2016" name="Nat. Commun.">
        <title>Thousands of microbial genomes shed light on interconnected biogeochemical processes in an aquifer system.</title>
        <authorList>
            <person name="Anantharaman K."/>
            <person name="Brown C.T."/>
            <person name="Hug L.A."/>
            <person name="Sharon I."/>
            <person name="Castelle C.J."/>
            <person name="Probst A.J."/>
            <person name="Thomas B.C."/>
            <person name="Singh A."/>
            <person name="Wilkins M.J."/>
            <person name="Karaoz U."/>
            <person name="Brodie E.L."/>
            <person name="Williams K.H."/>
            <person name="Hubbard S.S."/>
            <person name="Banfield J.F."/>
        </authorList>
    </citation>
    <scope>NUCLEOTIDE SEQUENCE [LARGE SCALE GENOMIC DNA]</scope>
</reference>
<organism evidence="2 3">
    <name type="scientific">Candidatus Kaiserbacteria bacterium RIFCSPHIGHO2_01_FULL_56_24</name>
    <dbReference type="NCBI Taxonomy" id="1798487"/>
    <lineage>
        <taxon>Bacteria</taxon>
        <taxon>Candidatus Kaiseribacteriota</taxon>
    </lineage>
</organism>
<proteinExistence type="predicted"/>
<dbReference type="Proteomes" id="UP000176377">
    <property type="component" value="Unassembled WGS sequence"/>
</dbReference>
<feature type="compositionally biased region" description="Basic and acidic residues" evidence="1">
    <location>
        <begin position="12"/>
        <end position="22"/>
    </location>
</feature>
<feature type="region of interest" description="Disordered" evidence="1">
    <location>
        <begin position="1"/>
        <end position="22"/>
    </location>
</feature>